<dbReference type="RefSeq" id="WP_136576906.1">
    <property type="nucleotide sequence ID" value="NZ_STFF01000002.1"/>
</dbReference>
<dbReference type="PROSITE" id="PS51257">
    <property type="entry name" value="PROKAR_LIPOPROTEIN"/>
    <property type="match status" value="1"/>
</dbReference>
<sequence>MKHSFIYITLLFFTALSLGSCKKFLKESSPDEIRPTTTQDLYSLMIGSAYPYQTVADYYLDMLTDEIKCNGLPNATYASYLTNSVLLYTWNPAMFDRNEAGLLSDQDSWQIYYKLINGCNLIKDYVNKVTGTEKEKNAMLGQVLFLRAYYYFKLVNIYGQPYNGNGIDPTTAPGVPLILSSVVSDERKTRNTLAEVYAQIESDLLQAADLLKNNYAPDNAFRVSHYAAYALLSRLYLYRSAGDDLDKSIQYATEVINAKPLTLLKSYFSATNVFSTAGIYDVNASQEVIWVYGSNSTNIALYIPPVNFTNLTPPFSISDELSNLYDKGTGSTDQGDLRFVSYFAKYINASVRYPLRSAKIGSTQVYGDKGLRVAEMYLNRAEAAILRYKANNQAADFTQALTDLNALRLSRYDTRNVGYTPVNAPTVDSLWNFYQKERRRELCLEDGHRWFDIKRWATPITHTFIDANAQATTYTLGANSLIYALPIPYTATENNFKLAQNPR</sequence>
<protein>
    <submittedName>
        <fullName evidence="8">RagB/SusD family nutrient uptake outer membrane protein</fullName>
    </submittedName>
</protein>
<dbReference type="AlphaFoldDB" id="A0A4S8I2M5"/>
<evidence type="ECO:0000259" key="6">
    <source>
        <dbReference type="Pfam" id="PF07980"/>
    </source>
</evidence>
<dbReference type="InterPro" id="IPR011990">
    <property type="entry name" value="TPR-like_helical_dom_sf"/>
</dbReference>
<evidence type="ECO:0000313" key="9">
    <source>
        <dbReference type="Proteomes" id="UP000306918"/>
    </source>
</evidence>
<keyword evidence="5" id="KW-0998">Cell outer membrane</keyword>
<gene>
    <name evidence="8" type="ORF">FAM09_09740</name>
</gene>
<accession>A0A4S8I2M5</accession>
<keyword evidence="3" id="KW-0732">Signal</keyword>
<dbReference type="EMBL" id="STFF01000002">
    <property type="protein sequence ID" value="THU40152.1"/>
    <property type="molecule type" value="Genomic_DNA"/>
</dbReference>
<organism evidence="8 9">
    <name type="scientific">Niastella caeni</name>
    <dbReference type="NCBI Taxonomy" id="2569763"/>
    <lineage>
        <taxon>Bacteria</taxon>
        <taxon>Pseudomonadati</taxon>
        <taxon>Bacteroidota</taxon>
        <taxon>Chitinophagia</taxon>
        <taxon>Chitinophagales</taxon>
        <taxon>Chitinophagaceae</taxon>
        <taxon>Niastella</taxon>
    </lineage>
</organism>
<feature type="domain" description="SusD-like N-terminal" evidence="7">
    <location>
        <begin position="71"/>
        <end position="237"/>
    </location>
</feature>
<evidence type="ECO:0000259" key="7">
    <source>
        <dbReference type="Pfam" id="PF14322"/>
    </source>
</evidence>
<evidence type="ECO:0000256" key="3">
    <source>
        <dbReference type="ARBA" id="ARBA00022729"/>
    </source>
</evidence>
<dbReference type="OrthoDB" id="1094477at2"/>
<dbReference type="Gene3D" id="1.25.40.390">
    <property type="match status" value="1"/>
</dbReference>
<comment type="similarity">
    <text evidence="2">Belongs to the SusD family.</text>
</comment>
<evidence type="ECO:0000256" key="1">
    <source>
        <dbReference type="ARBA" id="ARBA00004442"/>
    </source>
</evidence>
<dbReference type="InterPro" id="IPR033985">
    <property type="entry name" value="SusD-like_N"/>
</dbReference>
<evidence type="ECO:0000313" key="8">
    <source>
        <dbReference type="EMBL" id="THU40152.1"/>
    </source>
</evidence>
<evidence type="ECO:0000256" key="5">
    <source>
        <dbReference type="ARBA" id="ARBA00023237"/>
    </source>
</evidence>
<dbReference type="Pfam" id="PF14322">
    <property type="entry name" value="SusD-like_3"/>
    <property type="match status" value="1"/>
</dbReference>
<name>A0A4S8I2M5_9BACT</name>
<keyword evidence="9" id="KW-1185">Reference proteome</keyword>
<comment type="subcellular location">
    <subcellularLocation>
        <location evidence="1">Cell outer membrane</location>
    </subcellularLocation>
</comment>
<dbReference type="Proteomes" id="UP000306918">
    <property type="component" value="Unassembled WGS sequence"/>
</dbReference>
<dbReference type="InterPro" id="IPR012944">
    <property type="entry name" value="SusD_RagB_dom"/>
</dbReference>
<reference evidence="8 9" key="1">
    <citation type="submission" date="2019-04" db="EMBL/GenBank/DDBJ databases">
        <title>Niastella caeni sp. nov., isolated from activated sludge.</title>
        <authorList>
            <person name="Sheng M."/>
        </authorList>
    </citation>
    <scope>NUCLEOTIDE SEQUENCE [LARGE SCALE GENOMIC DNA]</scope>
    <source>
        <strain evidence="8 9">HX-2-15</strain>
    </source>
</reference>
<feature type="domain" description="RagB/SusD" evidence="6">
    <location>
        <begin position="370"/>
        <end position="502"/>
    </location>
</feature>
<dbReference type="SUPFAM" id="SSF48452">
    <property type="entry name" value="TPR-like"/>
    <property type="match status" value="1"/>
</dbReference>
<proteinExistence type="inferred from homology"/>
<evidence type="ECO:0000256" key="2">
    <source>
        <dbReference type="ARBA" id="ARBA00006275"/>
    </source>
</evidence>
<comment type="caution">
    <text evidence="8">The sequence shown here is derived from an EMBL/GenBank/DDBJ whole genome shotgun (WGS) entry which is preliminary data.</text>
</comment>
<evidence type="ECO:0000256" key="4">
    <source>
        <dbReference type="ARBA" id="ARBA00023136"/>
    </source>
</evidence>
<dbReference type="Pfam" id="PF07980">
    <property type="entry name" value="SusD_RagB"/>
    <property type="match status" value="1"/>
</dbReference>
<dbReference type="GO" id="GO:0009279">
    <property type="term" value="C:cell outer membrane"/>
    <property type="evidence" value="ECO:0007669"/>
    <property type="project" value="UniProtKB-SubCell"/>
</dbReference>
<keyword evidence="4" id="KW-0472">Membrane</keyword>